<dbReference type="Gene3D" id="3.40.50.450">
    <property type="match status" value="1"/>
</dbReference>
<dbReference type="Proteomes" id="UP000051804">
    <property type="component" value="Unassembled WGS sequence"/>
</dbReference>
<protein>
    <recommendedName>
        <fullName evidence="3">Nucleoside deoxyribosyltransferase</fullName>
    </recommendedName>
</protein>
<organism evidence="1 2">
    <name type="scientific">Lacticaseibacillus nasuensis JCM 17158</name>
    <dbReference type="NCBI Taxonomy" id="1291734"/>
    <lineage>
        <taxon>Bacteria</taxon>
        <taxon>Bacillati</taxon>
        <taxon>Bacillota</taxon>
        <taxon>Bacilli</taxon>
        <taxon>Lactobacillales</taxon>
        <taxon>Lactobacillaceae</taxon>
        <taxon>Lacticaseibacillus</taxon>
    </lineage>
</organism>
<gene>
    <name evidence="1" type="ORF">FD02_GL001603</name>
</gene>
<dbReference type="PATRIC" id="fig|1291734.4.peg.1649"/>
<dbReference type="InterPro" id="IPR007710">
    <property type="entry name" value="Nucleoside_deoxyribTrfase"/>
</dbReference>
<dbReference type="SUPFAM" id="SSF52309">
    <property type="entry name" value="N-(deoxy)ribosyltransferase-like"/>
    <property type="match status" value="1"/>
</dbReference>
<evidence type="ECO:0000313" key="2">
    <source>
        <dbReference type="Proteomes" id="UP000051804"/>
    </source>
</evidence>
<dbReference type="OrthoDB" id="2313111at2"/>
<proteinExistence type="predicted"/>
<sequence length="156" mass="17181">MTTAYLAGGWFTPAQRDLQTQAYAQLHHNPTLDWAHCFFPEQHVYRGWTPATQPEMFANPEWQLATFATDIRGIDATDCLIALLDPRPADTDHGALWEMGYAFASHKPVVLVLPDAPGADVNLMPAVGATAVVSLAELATYDFAGISYRPYVGRVF</sequence>
<evidence type="ECO:0000313" key="1">
    <source>
        <dbReference type="EMBL" id="KRK72630.1"/>
    </source>
</evidence>
<dbReference type="RefSeq" id="WP_056951118.1">
    <property type="nucleotide sequence ID" value="NZ_AZDJ01000022.1"/>
</dbReference>
<accession>A0A0R1JMG2</accession>
<dbReference type="STRING" id="1291734.FD02_GL001603"/>
<name>A0A0R1JMG2_9LACO</name>
<keyword evidence="2" id="KW-1185">Reference proteome</keyword>
<reference evidence="1 2" key="1">
    <citation type="journal article" date="2015" name="Genome Announc.">
        <title>Expanding the biotechnology potential of lactobacilli through comparative genomics of 213 strains and associated genera.</title>
        <authorList>
            <person name="Sun Z."/>
            <person name="Harris H.M."/>
            <person name="McCann A."/>
            <person name="Guo C."/>
            <person name="Argimon S."/>
            <person name="Zhang W."/>
            <person name="Yang X."/>
            <person name="Jeffery I.B."/>
            <person name="Cooney J.C."/>
            <person name="Kagawa T.F."/>
            <person name="Liu W."/>
            <person name="Song Y."/>
            <person name="Salvetti E."/>
            <person name="Wrobel A."/>
            <person name="Rasinkangas P."/>
            <person name="Parkhill J."/>
            <person name="Rea M.C."/>
            <person name="O'Sullivan O."/>
            <person name="Ritari J."/>
            <person name="Douillard F.P."/>
            <person name="Paul Ross R."/>
            <person name="Yang R."/>
            <person name="Briner A.E."/>
            <person name="Felis G.E."/>
            <person name="de Vos W.M."/>
            <person name="Barrangou R."/>
            <person name="Klaenhammer T.R."/>
            <person name="Caufield P.W."/>
            <person name="Cui Y."/>
            <person name="Zhang H."/>
            <person name="O'Toole P.W."/>
        </authorList>
    </citation>
    <scope>NUCLEOTIDE SEQUENCE [LARGE SCALE GENOMIC DNA]</scope>
    <source>
        <strain evidence="1 2">JCM 17158</strain>
    </source>
</reference>
<dbReference type="Pfam" id="PF05014">
    <property type="entry name" value="Nuc_deoxyrib_tr"/>
    <property type="match status" value="1"/>
</dbReference>
<dbReference type="EMBL" id="AZDJ01000022">
    <property type="protein sequence ID" value="KRK72630.1"/>
    <property type="molecule type" value="Genomic_DNA"/>
</dbReference>
<evidence type="ECO:0008006" key="3">
    <source>
        <dbReference type="Google" id="ProtNLM"/>
    </source>
</evidence>
<comment type="caution">
    <text evidence="1">The sequence shown here is derived from an EMBL/GenBank/DDBJ whole genome shotgun (WGS) entry which is preliminary data.</text>
</comment>
<dbReference type="AlphaFoldDB" id="A0A0R1JMG2"/>